<evidence type="ECO:0000313" key="2">
    <source>
        <dbReference type="Proteomes" id="UP000664859"/>
    </source>
</evidence>
<dbReference type="GO" id="GO:0005868">
    <property type="term" value="C:cytoplasmic dynein complex"/>
    <property type="evidence" value="ECO:0007669"/>
    <property type="project" value="TreeGrafter"/>
</dbReference>
<keyword evidence="2" id="KW-1185">Reference proteome</keyword>
<dbReference type="EMBL" id="JAFCMP010000034">
    <property type="protein sequence ID" value="KAG5190464.1"/>
    <property type="molecule type" value="Genomic_DNA"/>
</dbReference>
<proteinExistence type="predicted"/>
<gene>
    <name evidence="1" type="ORF">JKP88DRAFT_205478</name>
</gene>
<dbReference type="PANTHER" id="PTHR21255:SF4">
    <property type="entry name" value="DYNEIN LIGHT CHAIN TCTEX-TYPE"/>
    <property type="match status" value="1"/>
</dbReference>
<dbReference type="InterPro" id="IPR038586">
    <property type="entry name" value="Tctex-1-like_sf"/>
</dbReference>
<dbReference type="AlphaFoldDB" id="A0A836CM67"/>
<accession>A0A836CM67</accession>
<dbReference type="Pfam" id="PF03645">
    <property type="entry name" value="Tctex-1"/>
    <property type="match status" value="1"/>
</dbReference>
<evidence type="ECO:0000313" key="1">
    <source>
        <dbReference type="EMBL" id="KAG5190464.1"/>
    </source>
</evidence>
<dbReference type="CDD" id="cd21455">
    <property type="entry name" value="DLC-like_DYNLT1_DYNLT3"/>
    <property type="match status" value="1"/>
</dbReference>
<dbReference type="GO" id="GO:0045505">
    <property type="term" value="F:dynein intermediate chain binding"/>
    <property type="evidence" value="ECO:0007669"/>
    <property type="project" value="TreeGrafter"/>
</dbReference>
<name>A0A836CM67_9STRA</name>
<dbReference type="GO" id="GO:0005737">
    <property type="term" value="C:cytoplasm"/>
    <property type="evidence" value="ECO:0007669"/>
    <property type="project" value="TreeGrafter"/>
</dbReference>
<organism evidence="1 2">
    <name type="scientific">Tribonema minus</name>
    <dbReference type="NCBI Taxonomy" id="303371"/>
    <lineage>
        <taxon>Eukaryota</taxon>
        <taxon>Sar</taxon>
        <taxon>Stramenopiles</taxon>
        <taxon>Ochrophyta</taxon>
        <taxon>PX clade</taxon>
        <taxon>Xanthophyceae</taxon>
        <taxon>Tribonematales</taxon>
        <taxon>Tribonemataceae</taxon>
        <taxon>Tribonema</taxon>
    </lineage>
</organism>
<dbReference type="Proteomes" id="UP000664859">
    <property type="component" value="Unassembled WGS sequence"/>
</dbReference>
<protein>
    <submittedName>
        <fullName evidence="1">Tctex-1</fullName>
    </submittedName>
</protein>
<reference evidence="1" key="1">
    <citation type="submission" date="2021-02" db="EMBL/GenBank/DDBJ databases">
        <title>First Annotated Genome of the Yellow-green Alga Tribonema minus.</title>
        <authorList>
            <person name="Mahan K.M."/>
        </authorList>
    </citation>
    <scope>NUCLEOTIDE SEQUENCE</scope>
    <source>
        <strain evidence="1">UTEX B ZZ1240</strain>
    </source>
</reference>
<comment type="caution">
    <text evidence="1">The sequence shown here is derived from an EMBL/GenBank/DDBJ whole genome shotgun (WGS) entry which is preliminary data.</text>
</comment>
<dbReference type="PANTHER" id="PTHR21255">
    <property type="entry name" value="T-COMPLEX-ASSOCIATED-TESTIS-EXPRESSED 1/ DYNEIN LIGHT CHAIN"/>
    <property type="match status" value="1"/>
</dbReference>
<sequence length="120" mass="13137">MDIEASEQTAFLPEQVEGILMAAIDAVLKNEVYVEAKAQHWVDSICDKCMAGLHSLNKPFKYIVTAAVIQKNGAGVHAGHSAFWDIGSDNLCQVSWPTDKMREQQGSRIKCIVTAFGLSL</sequence>
<dbReference type="Gene3D" id="3.30.1140.40">
    <property type="entry name" value="Tctex-1"/>
    <property type="match status" value="1"/>
</dbReference>
<dbReference type="InterPro" id="IPR005334">
    <property type="entry name" value="Tctex-1-like"/>
</dbReference>
<dbReference type="GO" id="GO:0007018">
    <property type="term" value="P:microtubule-based movement"/>
    <property type="evidence" value="ECO:0007669"/>
    <property type="project" value="TreeGrafter"/>
</dbReference>
<dbReference type="OrthoDB" id="10059120at2759"/>